<comment type="caution">
    <text evidence="2">Lacks conserved residue(s) required for the propagation of feature annotation.</text>
</comment>
<keyword evidence="6" id="KW-1185">Reference proteome</keyword>
<dbReference type="Pfam" id="PF13517">
    <property type="entry name" value="FG-GAP_3"/>
    <property type="match status" value="5"/>
</dbReference>
<evidence type="ECO:0000256" key="2">
    <source>
        <dbReference type="PROSITE-ProRule" id="PRU00076"/>
    </source>
</evidence>
<comment type="caution">
    <text evidence="5">The sequence shown here is derived from an EMBL/GenBank/DDBJ whole genome shotgun (WGS) entry which is preliminary data.</text>
</comment>
<protein>
    <recommendedName>
        <fullName evidence="4">EGF-like domain-containing protein</fullName>
    </recommendedName>
</protein>
<feature type="disulfide bond" evidence="2">
    <location>
        <begin position="738"/>
        <end position="747"/>
    </location>
</feature>
<dbReference type="InterPro" id="IPR002049">
    <property type="entry name" value="LE_dom"/>
</dbReference>
<dbReference type="EMBL" id="JAQMWT010000002">
    <property type="protein sequence ID" value="KAJ8614593.1"/>
    <property type="molecule type" value="Genomic_DNA"/>
</dbReference>
<feature type="transmembrane region" description="Helical" evidence="3">
    <location>
        <begin position="1168"/>
        <end position="1191"/>
    </location>
</feature>
<reference evidence="5" key="1">
    <citation type="submission" date="2023-01" db="EMBL/GenBank/DDBJ databases">
        <title>Metagenome sequencing of chrysophaentin producing Chrysophaeum taylorii.</title>
        <authorList>
            <person name="Davison J."/>
            <person name="Bewley C."/>
        </authorList>
    </citation>
    <scope>NUCLEOTIDE SEQUENCE</scope>
    <source>
        <strain evidence="5">NIES-1699</strain>
    </source>
</reference>
<dbReference type="PROSITE" id="PS01248">
    <property type="entry name" value="EGF_LAM_1"/>
    <property type="match status" value="1"/>
</dbReference>
<name>A0AAD7UPR0_9STRA</name>
<feature type="disulfide bond" evidence="2">
    <location>
        <begin position="716"/>
        <end position="726"/>
    </location>
</feature>
<feature type="domain" description="EGF-like" evidence="4">
    <location>
        <begin position="712"/>
        <end position="748"/>
    </location>
</feature>
<dbReference type="PANTHER" id="PTHR44103">
    <property type="entry name" value="PROPROTEIN CONVERTASE P"/>
    <property type="match status" value="1"/>
</dbReference>
<gene>
    <name evidence="5" type="ORF">CTAYLR_004976</name>
</gene>
<dbReference type="Gene3D" id="2.10.50.10">
    <property type="entry name" value="Tumor Necrosis Factor Receptor, subunit A, domain 2"/>
    <property type="match status" value="1"/>
</dbReference>
<dbReference type="PROSITE" id="PS01186">
    <property type="entry name" value="EGF_2"/>
    <property type="match status" value="1"/>
</dbReference>
<proteinExistence type="predicted"/>
<keyword evidence="3" id="KW-1133">Transmembrane helix</keyword>
<evidence type="ECO:0000259" key="4">
    <source>
        <dbReference type="PROSITE" id="PS50026"/>
    </source>
</evidence>
<keyword evidence="3" id="KW-0812">Transmembrane</keyword>
<evidence type="ECO:0000313" key="5">
    <source>
        <dbReference type="EMBL" id="KAJ8614593.1"/>
    </source>
</evidence>
<keyword evidence="2" id="KW-0245">EGF-like domain</keyword>
<dbReference type="InterPro" id="IPR028994">
    <property type="entry name" value="Integrin_alpha_N"/>
</dbReference>
<dbReference type="PANTHER" id="PTHR44103:SF1">
    <property type="entry name" value="PROPROTEIN CONVERTASE P"/>
    <property type="match status" value="1"/>
</dbReference>
<evidence type="ECO:0000313" key="6">
    <source>
        <dbReference type="Proteomes" id="UP001230188"/>
    </source>
</evidence>
<dbReference type="PROSITE" id="PS50026">
    <property type="entry name" value="EGF_3"/>
    <property type="match status" value="1"/>
</dbReference>
<evidence type="ECO:0000256" key="3">
    <source>
        <dbReference type="SAM" id="Phobius"/>
    </source>
</evidence>
<evidence type="ECO:0000256" key="1">
    <source>
        <dbReference type="ARBA" id="ARBA00022729"/>
    </source>
</evidence>
<dbReference type="InterPro" id="IPR000742">
    <property type="entry name" value="EGF"/>
</dbReference>
<dbReference type="PROSITE" id="PS00022">
    <property type="entry name" value="EGF_1"/>
    <property type="match status" value="2"/>
</dbReference>
<dbReference type="InterPro" id="IPR013517">
    <property type="entry name" value="FG-GAP"/>
</dbReference>
<dbReference type="SUPFAM" id="SSF69318">
    <property type="entry name" value="Integrin alpha N-terminal domain"/>
    <property type="match status" value="2"/>
</dbReference>
<dbReference type="SMART" id="SM01411">
    <property type="entry name" value="Ephrin_rec_like"/>
    <property type="match status" value="3"/>
</dbReference>
<feature type="transmembrane region" description="Helical" evidence="3">
    <location>
        <begin position="1401"/>
        <end position="1422"/>
    </location>
</feature>
<feature type="transmembrane region" description="Helical" evidence="3">
    <location>
        <begin position="1223"/>
        <end position="1247"/>
    </location>
</feature>
<keyword evidence="1" id="KW-0732">Signal</keyword>
<dbReference type="CDD" id="cd00055">
    <property type="entry name" value="EGF_Lam"/>
    <property type="match status" value="1"/>
</dbReference>
<keyword evidence="2" id="KW-1015">Disulfide bond</keyword>
<keyword evidence="3" id="KW-0472">Membrane</keyword>
<dbReference type="Gene3D" id="2.130.10.130">
    <property type="entry name" value="Integrin alpha, N-terminal"/>
    <property type="match status" value="4"/>
</dbReference>
<dbReference type="Proteomes" id="UP001230188">
    <property type="component" value="Unassembled WGS sequence"/>
</dbReference>
<organism evidence="5 6">
    <name type="scientific">Chrysophaeum taylorii</name>
    <dbReference type="NCBI Taxonomy" id="2483200"/>
    <lineage>
        <taxon>Eukaryota</taxon>
        <taxon>Sar</taxon>
        <taxon>Stramenopiles</taxon>
        <taxon>Ochrophyta</taxon>
        <taxon>Pelagophyceae</taxon>
        <taxon>Pelagomonadales</taxon>
        <taxon>Pelagomonadaceae</taxon>
        <taxon>Chrysophaeum</taxon>
    </lineage>
</organism>
<sequence>MPSIHADEYPISTLADLDDDGDYDLVVGVASGELRYFQNVGDAETPRFVEDVIPGLQIASSYSTPAFGDLDGDGDLDLVVGAGSGFLSYLENVGNATNARFNESRSPVVFAGLWVTYNSVPTLGDVDGDLDLIVGDWPGSLTTYRNVGNATVPRFFYVEDVQLAWFDDAYYSTPTLADVDEDGDLDVVVGSSSGYLSLFQNFGGWRFFEAPVESPFAGIDVGFESTPALGDLDDDGDVDLVIGNSWGSSTYYLNVGDATTPIFESVEEESSPFAGIGVYSHSAPVLADLDGDADLDLVIGEVWGTMLYYRNIGDPRSPFFRQVHPSPFDGIDVGYLCKPAFVDLDNDGDLDLVVGESEGHLLYFRNVGGGGQNNRSSSFERVVSSSPFVDVGYHSAPIFADLDNDGDLDMIIGELEGVVGGILNYYLDVGGATTPKFEEAFADSPFANLDVGTYSAPAVADLDNDGDLDLVVGVIWGTLASVPQPEEGSPFDDIKVEYGSAPAFGDLDGDADLDLLLGSSFGNLAFYPNVGDSTTPKFLERSYTVAGIAGNYSSPALADLDNDGDLDLLVGARDGNLSYYLNIGKSKTPRFERSSFLSIPVGSYSMPAFADLDNDGDLDLILGDAPSIADLDNDGRLDVVVVGEYWGNLYYYFRNKGNNNESSFFFEEATETSPFKIIDVGGKSTPAFGDLDGDADLDVLVGNWRGDLVLFTRDSCATNCNGYGLCSGNNVFDKRCDCLIGFAGNQCDACQDGYFGLECETCPQGGGEDRDRPRLTDICGVANSGGRSRGRCDDGKTGSGKCACFSPFNGTDCLGGECPPGSVEVVSQRGLYYLANCTKCSAGTYASKDDDGSCRLASAGHYAPGIGASEELPCPPGSFAPGSGQAACARCDAGTFVRFGGALSCTRASAGHFVAKKSASTELPCPRGTFASVSGQSACARKACEDCCVRCENLCDVDDEECVACDEDGAVLETLDAKRGWWRASHRSLKVYECPLDKSCRGGPSTKTSERCYPGHVGALCGACDTRNLAILSLLVAVLALVLERRYGAAVCWTVALVALKDQIRGGADAETQKIRVVEDTTDRHHHIINPQEEEEQLVLPRVRFPPIFSEVSETFGVVGVALFDVGSAKCVFGLTYFHKLAAITLGPLAVIGRLESESDRRQFYSNLAYATLLFVYVCLPSISTPVITYFSCRRFDRGDRSDLRVVASQLDIRCTSARYKAWALYDACMIALWPVGVTLGIAVVLWRNRSRLDPDVVSSSSSRGEIDGAFQRDQRRRATASLQVEKIAIRNADPSVASLEFLFEEYEPRCFTFPVFEVARRLFLSGVIAVFYPGSMQQVAMLGSMVSYAVYVYFEAYVEDDDDLVSTVARGQVVPTYFASVVVYAADAAEQKQGIFSSSAFGVILLLVFFSSFICSVYVTLVDATRLGNPR</sequence>
<accession>A0AAD7UPR0</accession>